<dbReference type="AlphaFoldDB" id="A0A915EM79"/>
<dbReference type="Proteomes" id="UP000887574">
    <property type="component" value="Unplaced"/>
</dbReference>
<proteinExistence type="predicted"/>
<sequence length="104" mass="12216">MEVEVKNEEEVQPLMEEIQLHSTLSMTTLCNTSAPNSRRETMEIVFSSSLWSMCQEGHKRRECASKHLQWIVQDLRFWNMQEYMAPELGCTMIEMVTGRHHLLS</sequence>
<protein>
    <submittedName>
        <fullName evidence="2">Uncharacterized protein</fullName>
    </submittedName>
</protein>
<dbReference type="WBParaSite" id="jg7382">
    <property type="protein sequence ID" value="jg7382"/>
    <property type="gene ID" value="jg7382"/>
</dbReference>
<organism evidence="1 2">
    <name type="scientific">Ditylenchus dipsaci</name>
    <dbReference type="NCBI Taxonomy" id="166011"/>
    <lineage>
        <taxon>Eukaryota</taxon>
        <taxon>Metazoa</taxon>
        <taxon>Ecdysozoa</taxon>
        <taxon>Nematoda</taxon>
        <taxon>Chromadorea</taxon>
        <taxon>Rhabditida</taxon>
        <taxon>Tylenchina</taxon>
        <taxon>Tylenchomorpha</taxon>
        <taxon>Sphaerularioidea</taxon>
        <taxon>Anguinidae</taxon>
        <taxon>Anguininae</taxon>
        <taxon>Ditylenchus</taxon>
    </lineage>
</organism>
<keyword evidence="1" id="KW-1185">Reference proteome</keyword>
<accession>A0A915EM79</accession>
<evidence type="ECO:0000313" key="2">
    <source>
        <dbReference type="WBParaSite" id="jg7382"/>
    </source>
</evidence>
<evidence type="ECO:0000313" key="1">
    <source>
        <dbReference type="Proteomes" id="UP000887574"/>
    </source>
</evidence>
<name>A0A915EM79_9BILA</name>
<reference evidence="2" key="1">
    <citation type="submission" date="2022-11" db="UniProtKB">
        <authorList>
            <consortium name="WormBaseParasite"/>
        </authorList>
    </citation>
    <scope>IDENTIFICATION</scope>
</reference>